<sequence length="163" mass="19184">MIKQEVTLPNTGTTHREWRLTRRPRLNHITHTPDDFYIFAVLTRLHGVRCRCTDFGKVAKRVWKIEKKKRKVPGYVLGVSEGLSYVIRDCILSTQSCAYSCLRRGARAWPARTLFKDYFTRTSTIFPNEDLVNVDEVEAARPRIEYYIVQTQKCFRTFQRNGH</sequence>
<dbReference type="AlphaFoldDB" id="A0A4C1TAH7"/>
<dbReference type="Proteomes" id="UP000299102">
    <property type="component" value="Unassembled WGS sequence"/>
</dbReference>
<reference evidence="1 2" key="1">
    <citation type="journal article" date="2019" name="Commun. Biol.">
        <title>The bagworm genome reveals a unique fibroin gene that provides high tensile strength.</title>
        <authorList>
            <person name="Kono N."/>
            <person name="Nakamura H."/>
            <person name="Ohtoshi R."/>
            <person name="Tomita M."/>
            <person name="Numata K."/>
            <person name="Arakawa K."/>
        </authorList>
    </citation>
    <scope>NUCLEOTIDE SEQUENCE [LARGE SCALE GENOMIC DNA]</scope>
</reference>
<keyword evidence="2" id="KW-1185">Reference proteome</keyword>
<name>A0A4C1TAH7_EUMVA</name>
<accession>A0A4C1TAH7</accession>
<protein>
    <submittedName>
        <fullName evidence="1">Uncharacterized protein</fullName>
    </submittedName>
</protein>
<comment type="caution">
    <text evidence="1">The sequence shown here is derived from an EMBL/GenBank/DDBJ whole genome shotgun (WGS) entry which is preliminary data.</text>
</comment>
<gene>
    <name evidence="1" type="ORF">EVAR_5991_1</name>
</gene>
<dbReference type="EMBL" id="BGZK01000045">
    <property type="protein sequence ID" value="GBP11156.1"/>
    <property type="molecule type" value="Genomic_DNA"/>
</dbReference>
<evidence type="ECO:0000313" key="1">
    <source>
        <dbReference type="EMBL" id="GBP11156.1"/>
    </source>
</evidence>
<evidence type="ECO:0000313" key="2">
    <source>
        <dbReference type="Proteomes" id="UP000299102"/>
    </source>
</evidence>
<organism evidence="1 2">
    <name type="scientific">Eumeta variegata</name>
    <name type="common">Bagworm moth</name>
    <name type="synonym">Eumeta japonica</name>
    <dbReference type="NCBI Taxonomy" id="151549"/>
    <lineage>
        <taxon>Eukaryota</taxon>
        <taxon>Metazoa</taxon>
        <taxon>Ecdysozoa</taxon>
        <taxon>Arthropoda</taxon>
        <taxon>Hexapoda</taxon>
        <taxon>Insecta</taxon>
        <taxon>Pterygota</taxon>
        <taxon>Neoptera</taxon>
        <taxon>Endopterygota</taxon>
        <taxon>Lepidoptera</taxon>
        <taxon>Glossata</taxon>
        <taxon>Ditrysia</taxon>
        <taxon>Tineoidea</taxon>
        <taxon>Psychidae</taxon>
        <taxon>Oiketicinae</taxon>
        <taxon>Eumeta</taxon>
    </lineage>
</organism>
<proteinExistence type="predicted"/>